<comment type="subcellular location">
    <subcellularLocation>
        <location evidence="1">Nucleus</location>
    </subcellularLocation>
</comment>
<dbReference type="Proteomes" id="UP001159363">
    <property type="component" value="Chromosome X"/>
</dbReference>
<keyword evidence="5" id="KW-0539">Nucleus</keyword>
<keyword evidence="3" id="KW-0863">Zinc-finger</keyword>
<protein>
    <submittedName>
        <fullName evidence="6">Uncharacterized protein</fullName>
    </submittedName>
</protein>
<gene>
    <name evidence="6" type="ORF">PR048_012926</name>
</gene>
<evidence type="ECO:0000256" key="1">
    <source>
        <dbReference type="ARBA" id="ARBA00004123"/>
    </source>
</evidence>
<organism evidence="6 7">
    <name type="scientific">Dryococelus australis</name>
    <dbReference type="NCBI Taxonomy" id="614101"/>
    <lineage>
        <taxon>Eukaryota</taxon>
        <taxon>Metazoa</taxon>
        <taxon>Ecdysozoa</taxon>
        <taxon>Arthropoda</taxon>
        <taxon>Hexapoda</taxon>
        <taxon>Insecta</taxon>
        <taxon>Pterygota</taxon>
        <taxon>Neoptera</taxon>
        <taxon>Polyneoptera</taxon>
        <taxon>Phasmatodea</taxon>
        <taxon>Verophasmatodea</taxon>
        <taxon>Anareolatae</taxon>
        <taxon>Phasmatidae</taxon>
        <taxon>Eurycanthinae</taxon>
        <taxon>Dryococelus</taxon>
    </lineage>
</organism>
<keyword evidence="2" id="KW-0479">Metal-binding</keyword>
<proteinExistence type="predicted"/>
<dbReference type="InterPro" id="IPR012337">
    <property type="entry name" value="RNaseH-like_sf"/>
</dbReference>
<sequence length="313" mass="35103">MYSSTLKRVDERLKEVEFVAITTDLWTSVANTDFMSITVYYLNNEFVYQHLCLEVTPFPEVSHTGENICRSIVRDSGRNIAAGLKMSPFQHTSCLAHTLQLVVKDAVLTNKIVVNINFTCHKLVGHFKHSAHATKVLKSSQNTAGVSQHMLIQEEPTRWNTTLHMLKRLHEQKRALLLANAELKLTELSNTQWTLIQNIFPIDVFDSVTNHISSNKINASEVIPIVHVVVQSLSKPAPMGSGLQGLVNDLSSSIKIRFADMEIDSVLTTVTLTDPRFKVAPFKDGTRADLAKEKFLHEAVKISCKGRQNNSVR</sequence>
<evidence type="ECO:0000256" key="3">
    <source>
        <dbReference type="ARBA" id="ARBA00022771"/>
    </source>
</evidence>
<evidence type="ECO:0000256" key="4">
    <source>
        <dbReference type="ARBA" id="ARBA00022833"/>
    </source>
</evidence>
<accession>A0ABQ9HQS0</accession>
<name>A0ABQ9HQS0_9NEOP</name>
<dbReference type="SUPFAM" id="SSF53098">
    <property type="entry name" value="Ribonuclease H-like"/>
    <property type="match status" value="1"/>
</dbReference>
<keyword evidence="4" id="KW-0862">Zinc</keyword>
<evidence type="ECO:0000256" key="5">
    <source>
        <dbReference type="ARBA" id="ARBA00023242"/>
    </source>
</evidence>
<evidence type="ECO:0000256" key="2">
    <source>
        <dbReference type="ARBA" id="ARBA00022723"/>
    </source>
</evidence>
<comment type="caution">
    <text evidence="6">The sequence shown here is derived from an EMBL/GenBank/DDBJ whole genome shotgun (WGS) entry which is preliminary data.</text>
</comment>
<dbReference type="PANTHER" id="PTHR46481:SF10">
    <property type="entry name" value="ZINC FINGER BED DOMAIN-CONTAINING PROTEIN 39"/>
    <property type="match status" value="1"/>
</dbReference>
<evidence type="ECO:0000313" key="7">
    <source>
        <dbReference type="Proteomes" id="UP001159363"/>
    </source>
</evidence>
<dbReference type="EMBL" id="JARBHB010000004">
    <property type="protein sequence ID" value="KAJ8886714.1"/>
    <property type="molecule type" value="Genomic_DNA"/>
</dbReference>
<dbReference type="PANTHER" id="PTHR46481">
    <property type="entry name" value="ZINC FINGER BED DOMAIN-CONTAINING PROTEIN 4"/>
    <property type="match status" value="1"/>
</dbReference>
<reference evidence="6 7" key="1">
    <citation type="submission" date="2023-02" db="EMBL/GenBank/DDBJ databases">
        <title>LHISI_Scaffold_Assembly.</title>
        <authorList>
            <person name="Stuart O.P."/>
            <person name="Cleave R."/>
            <person name="Magrath M.J.L."/>
            <person name="Mikheyev A.S."/>
        </authorList>
    </citation>
    <scope>NUCLEOTIDE SEQUENCE [LARGE SCALE GENOMIC DNA]</scope>
    <source>
        <strain evidence="6">Daus_M_001</strain>
        <tissue evidence="6">Leg muscle</tissue>
    </source>
</reference>
<dbReference type="InterPro" id="IPR052035">
    <property type="entry name" value="ZnF_BED_domain_contain"/>
</dbReference>
<keyword evidence="7" id="KW-1185">Reference proteome</keyword>
<evidence type="ECO:0000313" key="6">
    <source>
        <dbReference type="EMBL" id="KAJ8886714.1"/>
    </source>
</evidence>